<gene>
    <name evidence="2" type="ORF">CDH04_01445</name>
    <name evidence="3" type="ORF">FZC43_01445</name>
</gene>
<reference evidence="3 5" key="2">
    <citation type="submission" date="2019-08" db="EMBL/GenBank/DDBJ databases">
        <title>Complete genome sequences of Francisella adeliensis (FSC1325 and FSC1326).</title>
        <authorList>
            <person name="Ohrman C."/>
            <person name="Uneklint I."/>
            <person name="Vallesi A."/>
            <person name="Karlsson L."/>
            <person name="Sjodin A."/>
        </authorList>
    </citation>
    <scope>NUCLEOTIDE SEQUENCE [LARGE SCALE GENOMIC DNA]</scope>
    <source>
        <strain evidence="3 5">FSC1325</strain>
    </source>
</reference>
<sequence length="136" mass="16077">MENIEKCRKNAKKYKFRFHLYKWLGNIYLLVFLVFLLNSMVIFCGQTALQGSYGSTASTVYNYLGKYSYPEYAYGFDKNGLIIMLISFLPVLFFVVLEKINGSKMRRLLAEIDIHDLEEERKNQQDRDREMSRPCD</sequence>
<dbReference type="Proteomes" id="UP000681131">
    <property type="component" value="Chromosome"/>
</dbReference>
<evidence type="ECO:0000313" key="4">
    <source>
        <dbReference type="Proteomes" id="UP000251120"/>
    </source>
</evidence>
<keyword evidence="1" id="KW-1133">Transmembrane helix</keyword>
<dbReference type="RefSeq" id="WP_112869337.1">
    <property type="nucleotide sequence ID" value="NZ_CP021781.1"/>
</dbReference>
<dbReference type="EMBL" id="CP021781">
    <property type="protein sequence ID" value="AXA33164.1"/>
    <property type="molecule type" value="Genomic_DNA"/>
</dbReference>
<accession>A0A2Z4XWD5</accession>
<evidence type="ECO:0000313" key="3">
    <source>
        <dbReference type="EMBL" id="QIW11392.1"/>
    </source>
</evidence>
<evidence type="ECO:0000313" key="2">
    <source>
        <dbReference type="EMBL" id="AXA33164.1"/>
    </source>
</evidence>
<evidence type="ECO:0000313" key="5">
    <source>
        <dbReference type="Proteomes" id="UP000681131"/>
    </source>
</evidence>
<dbReference type="AlphaFoldDB" id="A0A2Z4XWD5"/>
<keyword evidence="1" id="KW-0472">Membrane</keyword>
<dbReference type="OrthoDB" id="9904453at2"/>
<organism evidence="2 4">
    <name type="scientific">Francisella adeliensis</name>
    <dbReference type="NCBI Taxonomy" id="2007306"/>
    <lineage>
        <taxon>Bacteria</taxon>
        <taxon>Pseudomonadati</taxon>
        <taxon>Pseudomonadota</taxon>
        <taxon>Gammaproteobacteria</taxon>
        <taxon>Thiotrichales</taxon>
        <taxon>Francisellaceae</taxon>
        <taxon>Francisella</taxon>
    </lineage>
</organism>
<protein>
    <submittedName>
        <fullName evidence="2">Uncharacterized protein</fullName>
    </submittedName>
</protein>
<keyword evidence="1" id="KW-0812">Transmembrane</keyword>
<feature type="transmembrane region" description="Helical" evidence="1">
    <location>
        <begin position="20"/>
        <end position="43"/>
    </location>
</feature>
<dbReference type="EMBL" id="CP043424">
    <property type="protein sequence ID" value="QIW11392.1"/>
    <property type="molecule type" value="Genomic_DNA"/>
</dbReference>
<reference evidence="2 4" key="1">
    <citation type="submission" date="2017-06" db="EMBL/GenBank/DDBJ databases">
        <title>Complete genome of Francisella adeliensis.</title>
        <authorList>
            <person name="Vallesi A."/>
            <person name="Sjodin A."/>
        </authorList>
    </citation>
    <scope>NUCLEOTIDE SEQUENCE [LARGE SCALE GENOMIC DNA]</scope>
    <source>
        <strain evidence="2 4">FDC440</strain>
    </source>
</reference>
<dbReference type="Proteomes" id="UP000251120">
    <property type="component" value="Chromosome"/>
</dbReference>
<evidence type="ECO:0000256" key="1">
    <source>
        <dbReference type="SAM" id="Phobius"/>
    </source>
</evidence>
<name>A0A2Z4XWD5_9GAMM</name>
<keyword evidence="5" id="KW-1185">Reference proteome</keyword>
<dbReference type="KEGG" id="fad:CDH04_01445"/>
<proteinExistence type="predicted"/>
<feature type="transmembrane region" description="Helical" evidence="1">
    <location>
        <begin position="80"/>
        <end position="97"/>
    </location>
</feature>